<gene>
    <name evidence="2" type="ORF">SAMN02745247_02114</name>
</gene>
<evidence type="ECO:0000313" key="2">
    <source>
        <dbReference type="EMBL" id="SHN59805.1"/>
    </source>
</evidence>
<dbReference type="AlphaFoldDB" id="A0A1M7SMV7"/>
<organism evidence="2 3">
    <name type="scientific">Butyrivibrio hungatei DSM 14810</name>
    <dbReference type="NCBI Taxonomy" id="1121132"/>
    <lineage>
        <taxon>Bacteria</taxon>
        <taxon>Bacillati</taxon>
        <taxon>Bacillota</taxon>
        <taxon>Clostridia</taxon>
        <taxon>Lachnospirales</taxon>
        <taxon>Lachnospiraceae</taxon>
        <taxon>Butyrivibrio</taxon>
    </lineage>
</organism>
<dbReference type="Proteomes" id="UP000184097">
    <property type="component" value="Unassembled WGS sequence"/>
</dbReference>
<protein>
    <recommendedName>
        <fullName evidence="1">Replication-associated protein ORF2/G2P domain-containing protein</fullName>
    </recommendedName>
</protein>
<dbReference type="Pfam" id="PF23343">
    <property type="entry name" value="REP_ORF2-G2P"/>
    <property type="match status" value="1"/>
</dbReference>
<proteinExistence type="predicted"/>
<reference evidence="2 3" key="1">
    <citation type="submission" date="2016-12" db="EMBL/GenBank/DDBJ databases">
        <authorList>
            <person name="Song W.-J."/>
            <person name="Kurnit D.M."/>
        </authorList>
    </citation>
    <scope>NUCLEOTIDE SEQUENCE [LARGE SCALE GENOMIC DNA]</scope>
    <source>
        <strain evidence="2 3">DSM 14810</strain>
    </source>
</reference>
<sequence>MVQKYTAFNFGGAGKKRKKRQKVSSEYQRKYNTKLRADELQLLILGNFREGYHLVLGYPKGNEKCTYRESDENLKRFLDRVRRRCKKAGKEFKFIAITERGKRKEALHHHMVIPNDPELLELIRQQWGSGHIHISTMYEDGAYRELAEYLVKVETKEEAEKGKAKYHRSRNLRKPEVRRMVSNEKLRDDPVIPKGYELVKDSFVSGFHEGLGIRYQRYMVRDLRPCPQKPKLKKPHKFSLLNGIKRLFGRRNRANGS</sequence>
<evidence type="ECO:0000313" key="3">
    <source>
        <dbReference type="Proteomes" id="UP000184097"/>
    </source>
</evidence>
<dbReference type="InterPro" id="IPR056906">
    <property type="entry name" value="ORF2/G2P_dom"/>
</dbReference>
<accession>A0A1M7SMV7</accession>
<evidence type="ECO:0000259" key="1">
    <source>
        <dbReference type="Pfam" id="PF23343"/>
    </source>
</evidence>
<feature type="domain" description="Replication-associated protein ORF2/G2P" evidence="1">
    <location>
        <begin position="68"/>
        <end position="152"/>
    </location>
</feature>
<dbReference type="EMBL" id="FRDH01000008">
    <property type="protein sequence ID" value="SHN59805.1"/>
    <property type="molecule type" value="Genomic_DNA"/>
</dbReference>
<name>A0A1M7SMV7_9FIRM</name>
<dbReference type="RefSeq" id="WP_072703836.1">
    <property type="nucleotide sequence ID" value="NZ_FRDH01000008.1"/>
</dbReference>